<comment type="subcellular location">
    <subcellularLocation>
        <location evidence="1">Mitochondrion</location>
    </subcellularLocation>
    <subcellularLocation>
        <location evidence="2">Peroxisome</location>
    </subcellularLocation>
</comment>
<dbReference type="CDD" id="cd09762">
    <property type="entry name" value="HSDL2_SDR_c"/>
    <property type="match status" value="1"/>
</dbReference>
<evidence type="ECO:0000256" key="7">
    <source>
        <dbReference type="ARBA" id="ARBA00023140"/>
    </source>
</evidence>
<keyword evidence="5" id="KW-0560">Oxidoreductase</keyword>
<keyword evidence="7" id="KW-0576">Peroxisome</keyword>
<dbReference type="SUPFAM" id="SSF51735">
    <property type="entry name" value="NAD(P)-binding Rossmann-fold domains"/>
    <property type="match status" value="1"/>
</dbReference>
<dbReference type="EMBL" id="CAXLJM020000023">
    <property type="protein sequence ID" value="CAL8089078.1"/>
    <property type="molecule type" value="Genomic_DNA"/>
</dbReference>
<evidence type="ECO:0000313" key="11">
    <source>
        <dbReference type="EMBL" id="CAL8089078.1"/>
    </source>
</evidence>
<feature type="region of interest" description="Disordered" evidence="9">
    <location>
        <begin position="297"/>
        <end position="316"/>
    </location>
</feature>
<dbReference type="Pfam" id="PF00106">
    <property type="entry name" value="adh_short"/>
    <property type="match status" value="1"/>
</dbReference>
<dbReference type="InterPro" id="IPR036527">
    <property type="entry name" value="SCP2_sterol-bd_dom_sf"/>
</dbReference>
<sequence>MSLLKNTGRLAGRTAYISGASRGIGREIALKLAKDKANIIVAAKTAQPHPKLQGTIYTVAEEIEALGGKAFPCIVDIRDENQVRESVEKGVAKFGGIDIVVNNASAISLTKTPDTDMKRYDLMHTINARGTFLVTKTCLPYLLKGKNSQILNLSPPLSLKPHWFQNHVAYSIAKYNMSLFALGWAEEFKSYGIGVNCLWPATAIYTAAMEMLGGGSSIKDQCRMPEIMSDAAYAILCQDSMTATGNFYIDENVLRDQGITDLTPYAYSKDVQLMPDFFLESTDSVHSSQYAIVGKDGAPQKAAPAPSVSPANAAAPKADSGAGGAGAVSGVLKQIEGFLTPELVKSINAVFQFDVKGSEEGVYYLDMKNGNGSVGQTAPPSKSDCTIAVSGEDFIKLFSGKLSPTSAYMMGKIKIKGDMTKAMALDKLLGKLKKAKL</sequence>
<dbReference type="InterPro" id="IPR002347">
    <property type="entry name" value="SDR_fam"/>
</dbReference>
<evidence type="ECO:0000256" key="4">
    <source>
        <dbReference type="ARBA" id="ARBA00022857"/>
    </source>
</evidence>
<evidence type="ECO:0000256" key="9">
    <source>
        <dbReference type="SAM" id="MobiDB-lite"/>
    </source>
</evidence>
<dbReference type="PRINTS" id="PR00081">
    <property type="entry name" value="GDHRDH"/>
</dbReference>
<dbReference type="SUPFAM" id="SSF55718">
    <property type="entry name" value="SCP-like"/>
    <property type="match status" value="1"/>
</dbReference>
<dbReference type="Proteomes" id="UP001642540">
    <property type="component" value="Unassembled WGS sequence"/>
</dbReference>
<dbReference type="InterPro" id="IPR003033">
    <property type="entry name" value="SCP2_sterol-bd_dom"/>
</dbReference>
<dbReference type="Pfam" id="PF02036">
    <property type="entry name" value="SCP2"/>
    <property type="match status" value="1"/>
</dbReference>
<name>A0ABP1Q8W8_9HEXA</name>
<organism evidence="11 12">
    <name type="scientific">Orchesella dallaii</name>
    <dbReference type="NCBI Taxonomy" id="48710"/>
    <lineage>
        <taxon>Eukaryota</taxon>
        <taxon>Metazoa</taxon>
        <taxon>Ecdysozoa</taxon>
        <taxon>Arthropoda</taxon>
        <taxon>Hexapoda</taxon>
        <taxon>Collembola</taxon>
        <taxon>Entomobryomorpha</taxon>
        <taxon>Entomobryoidea</taxon>
        <taxon>Orchesellidae</taxon>
        <taxon>Orchesellinae</taxon>
        <taxon>Orchesella</taxon>
    </lineage>
</organism>
<proteinExistence type="inferred from homology"/>
<keyword evidence="6" id="KW-0496">Mitochondrion</keyword>
<reference evidence="11 12" key="1">
    <citation type="submission" date="2024-08" db="EMBL/GenBank/DDBJ databases">
        <authorList>
            <person name="Cucini C."/>
            <person name="Frati F."/>
        </authorList>
    </citation>
    <scope>NUCLEOTIDE SEQUENCE [LARGE SCALE GENOMIC DNA]</scope>
</reference>
<dbReference type="InterPro" id="IPR051935">
    <property type="entry name" value="HSDL2"/>
</dbReference>
<dbReference type="Gene3D" id="3.30.1050.10">
    <property type="entry name" value="SCP2 sterol-binding domain"/>
    <property type="match status" value="1"/>
</dbReference>
<comment type="similarity">
    <text evidence="3">Belongs to the short-chain dehydrogenases/reductases (SDR) family.</text>
</comment>
<accession>A0ABP1Q8W8</accession>
<gene>
    <name evidence="11" type="ORF">ODALV1_LOCUS7252</name>
</gene>
<feature type="compositionally biased region" description="Low complexity" evidence="9">
    <location>
        <begin position="299"/>
        <end position="316"/>
    </location>
</feature>
<keyword evidence="4" id="KW-0521">NADP</keyword>
<evidence type="ECO:0000256" key="5">
    <source>
        <dbReference type="ARBA" id="ARBA00023002"/>
    </source>
</evidence>
<protein>
    <recommendedName>
        <fullName evidence="8">Hydroxysteroid dehydrogenase-like protein 2</fullName>
    </recommendedName>
</protein>
<evidence type="ECO:0000256" key="3">
    <source>
        <dbReference type="ARBA" id="ARBA00006484"/>
    </source>
</evidence>
<dbReference type="NCBIfam" id="NF006133">
    <property type="entry name" value="PRK08278.1"/>
    <property type="match status" value="1"/>
</dbReference>
<evidence type="ECO:0000256" key="8">
    <source>
        <dbReference type="ARBA" id="ARBA00040243"/>
    </source>
</evidence>
<keyword evidence="12" id="KW-1185">Reference proteome</keyword>
<dbReference type="InterPro" id="IPR036291">
    <property type="entry name" value="NAD(P)-bd_dom_sf"/>
</dbReference>
<dbReference type="PANTHER" id="PTHR42808">
    <property type="entry name" value="HYDROXYSTEROID DEHYDROGENASE-LIKE PROTEIN 2"/>
    <property type="match status" value="1"/>
</dbReference>
<dbReference type="PANTHER" id="PTHR42808:SF3">
    <property type="entry name" value="HYDROXYSTEROID DEHYDROGENASE-LIKE PROTEIN 2"/>
    <property type="match status" value="1"/>
</dbReference>
<feature type="domain" description="SCP2" evidence="10">
    <location>
        <begin position="340"/>
        <end position="429"/>
    </location>
</feature>
<dbReference type="Gene3D" id="3.40.50.720">
    <property type="entry name" value="NAD(P)-binding Rossmann-like Domain"/>
    <property type="match status" value="1"/>
</dbReference>
<evidence type="ECO:0000313" key="12">
    <source>
        <dbReference type="Proteomes" id="UP001642540"/>
    </source>
</evidence>
<evidence type="ECO:0000259" key="10">
    <source>
        <dbReference type="Pfam" id="PF02036"/>
    </source>
</evidence>
<evidence type="ECO:0000256" key="6">
    <source>
        <dbReference type="ARBA" id="ARBA00023128"/>
    </source>
</evidence>
<evidence type="ECO:0000256" key="1">
    <source>
        <dbReference type="ARBA" id="ARBA00004173"/>
    </source>
</evidence>
<evidence type="ECO:0000256" key="2">
    <source>
        <dbReference type="ARBA" id="ARBA00004275"/>
    </source>
</evidence>
<comment type="caution">
    <text evidence="11">The sequence shown here is derived from an EMBL/GenBank/DDBJ whole genome shotgun (WGS) entry which is preliminary data.</text>
</comment>